<sequence length="595" mass="63409">MPAHTPDYIIVGGGTSGLVVANRLSENPEVHILVLEAGKDLSADPRVNIPAFWTTLIDSDADWQFRSATQPHLNGRSIIMPQGKALGGSSAINGQAFVAPAQAGIDAWSKLGNPGWDWAGLVPYYKKAYTLLPPEDQATRDHLGIDWIDEQYRGTSGPLKVSFPGVVENPLCKAWIDAFRGMDKITTGDPFSGTSIGGYSNAATVDPETKTRSYAVSAHGVPAKERPNVRVITGATVAKILFEKSADGLTATGVEAAVEGKAEIFKASKEVILAGGALNTPKLLELSGIGHKEVLERHGIPSLIDLPGVGENLQDHLMTGVSYEVADGIMTGDPLMRQEPEALALAQDLYANHRSGPFTVGGIQSHAYMSTPDPASQAESIAKYTPEPGDKEHHDIVRSILENPEETSGAWFIFLAQANLHGSGRSLGSAQLQPENFASLGCCQSYPLSRGASHISSADVDAVPDIDPRYFSNTADLDIMAQHLQAVEGLRHTKELAPFFRADGKRNHPDALLVGDLEGAKKYILDTAATAYHLCGTAALMPREKGGVVDPQLIVYGTTNLRVVDASIFPLIPRGNPVSSVYAVAEKAADIIKGH</sequence>
<dbReference type="Pfam" id="PF05199">
    <property type="entry name" value="GMC_oxred_C"/>
    <property type="match status" value="1"/>
</dbReference>
<name>A0AAE8N5U1_9PEZI</name>
<dbReference type="EMBL" id="ONZQ02000017">
    <property type="protein sequence ID" value="SPO06800.1"/>
    <property type="molecule type" value="Genomic_DNA"/>
</dbReference>
<evidence type="ECO:0000313" key="11">
    <source>
        <dbReference type="Proteomes" id="UP001187682"/>
    </source>
</evidence>
<feature type="domain" description="Glucose-methanol-choline oxidoreductase N-terminal" evidence="9">
    <location>
        <begin position="276"/>
        <end position="290"/>
    </location>
</feature>
<evidence type="ECO:0000256" key="6">
    <source>
        <dbReference type="PIRSR" id="PIRSR000137-2"/>
    </source>
</evidence>
<proteinExistence type="inferred from homology"/>
<dbReference type="SUPFAM" id="SSF54373">
    <property type="entry name" value="FAD-linked reductases, C-terminal domain"/>
    <property type="match status" value="1"/>
</dbReference>
<evidence type="ECO:0000259" key="9">
    <source>
        <dbReference type="PROSITE" id="PS00624"/>
    </source>
</evidence>
<dbReference type="InterPro" id="IPR000172">
    <property type="entry name" value="GMC_OxRdtase_N"/>
</dbReference>
<dbReference type="Gene3D" id="3.50.50.60">
    <property type="entry name" value="FAD/NAD(P)-binding domain"/>
    <property type="match status" value="1"/>
</dbReference>
<evidence type="ECO:0000313" key="10">
    <source>
        <dbReference type="EMBL" id="SPO06800.1"/>
    </source>
</evidence>
<dbReference type="InterPro" id="IPR012132">
    <property type="entry name" value="GMC_OxRdtase"/>
</dbReference>
<dbReference type="GO" id="GO:0050660">
    <property type="term" value="F:flavin adenine dinucleotide binding"/>
    <property type="evidence" value="ECO:0007669"/>
    <property type="project" value="InterPro"/>
</dbReference>
<dbReference type="InterPro" id="IPR036188">
    <property type="entry name" value="FAD/NAD-bd_sf"/>
</dbReference>
<accession>A0AAE8N5U1</accession>
<evidence type="ECO:0000256" key="4">
    <source>
        <dbReference type="ARBA" id="ARBA00022827"/>
    </source>
</evidence>
<evidence type="ECO:0000256" key="3">
    <source>
        <dbReference type="ARBA" id="ARBA00022630"/>
    </source>
</evidence>
<dbReference type="Pfam" id="PF00732">
    <property type="entry name" value="GMC_oxred_N"/>
    <property type="match status" value="1"/>
</dbReference>
<evidence type="ECO:0000256" key="2">
    <source>
        <dbReference type="ARBA" id="ARBA00010790"/>
    </source>
</evidence>
<comment type="cofactor">
    <cofactor evidence="1 6">
        <name>FAD</name>
        <dbReference type="ChEBI" id="CHEBI:57692"/>
    </cofactor>
</comment>
<dbReference type="Proteomes" id="UP001187682">
    <property type="component" value="Unassembled WGS sequence"/>
</dbReference>
<keyword evidence="5" id="KW-0560">Oxidoreductase</keyword>
<dbReference type="Gene3D" id="3.30.560.10">
    <property type="entry name" value="Glucose Oxidase, domain 3"/>
    <property type="match status" value="1"/>
</dbReference>
<comment type="similarity">
    <text evidence="2 7">Belongs to the GMC oxidoreductase family.</text>
</comment>
<dbReference type="GO" id="GO:0016614">
    <property type="term" value="F:oxidoreductase activity, acting on CH-OH group of donors"/>
    <property type="evidence" value="ECO:0007669"/>
    <property type="project" value="InterPro"/>
</dbReference>
<evidence type="ECO:0000259" key="8">
    <source>
        <dbReference type="PROSITE" id="PS00623"/>
    </source>
</evidence>
<keyword evidence="11" id="KW-1185">Reference proteome</keyword>
<feature type="binding site" evidence="6">
    <location>
        <begin position="15"/>
        <end position="16"/>
    </location>
    <ligand>
        <name>FAD</name>
        <dbReference type="ChEBI" id="CHEBI:57692"/>
    </ligand>
</feature>
<dbReference type="AlphaFoldDB" id="A0AAE8N5U1"/>
<dbReference type="InterPro" id="IPR007867">
    <property type="entry name" value="GMC_OxRtase_C"/>
</dbReference>
<dbReference type="PANTHER" id="PTHR11552:SF201">
    <property type="entry name" value="GLUCOSE-METHANOL-CHOLINE OXIDOREDUCTASE N-TERMINAL DOMAIN-CONTAINING PROTEIN"/>
    <property type="match status" value="1"/>
</dbReference>
<dbReference type="PANTHER" id="PTHR11552">
    <property type="entry name" value="GLUCOSE-METHANOL-CHOLINE GMC OXIDOREDUCTASE"/>
    <property type="match status" value="1"/>
</dbReference>
<reference evidence="10" key="1">
    <citation type="submission" date="2018-03" db="EMBL/GenBank/DDBJ databases">
        <authorList>
            <person name="Guldener U."/>
        </authorList>
    </citation>
    <scope>NUCLEOTIDE SEQUENCE</scope>
</reference>
<feature type="binding site" evidence="6">
    <location>
        <position position="237"/>
    </location>
    <ligand>
        <name>FAD</name>
        <dbReference type="ChEBI" id="CHEBI:57692"/>
    </ligand>
</feature>
<dbReference type="PROSITE" id="PS00624">
    <property type="entry name" value="GMC_OXRED_2"/>
    <property type="match status" value="1"/>
</dbReference>
<comment type="caution">
    <text evidence="10">The sequence shown here is derived from an EMBL/GenBank/DDBJ whole genome shotgun (WGS) entry which is preliminary data.</text>
</comment>
<dbReference type="PROSITE" id="PS00623">
    <property type="entry name" value="GMC_OXRED_1"/>
    <property type="match status" value="1"/>
</dbReference>
<dbReference type="SUPFAM" id="SSF51905">
    <property type="entry name" value="FAD/NAD(P)-binding domain"/>
    <property type="match status" value="1"/>
</dbReference>
<protein>
    <submittedName>
        <fullName evidence="10">Related to alcohol oxidase</fullName>
    </submittedName>
</protein>
<evidence type="ECO:0000256" key="5">
    <source>
        <dbReference type="ARBA" id="ARBA00023002"/>
    </source>
</evidence>
<dbReference type="PIRSF" id="PIRSF000137">
    <property type="entry name" value="Alcohol_oxidase"/>
    <property type="match status" value="1"/>
</dbReference>
<keyword evidence="3 7" id="KW-0285">Flavoprotein</keyword>
<evidence type="ECO:0000256" key="7">
    <source>
        <dbReference type="RuleBase" id="RU003968"/>
    </source>
</evidence>
<gene>
    <name evidence="10" type="ORF">DNG_09494</name>
</gene>
<keyword evidence="4 6" id="KW-0274">FAD</keyword>
<organism evidence="10 11">
    <name type="scientific">Cephalotrichum gorgonifer</name>
    <dbReference type="NCBI Taxonomy" id="2041049"/>
    <lineage>
        <taxon>Eukaryota</taxon>
        <taxon>Fungi</taxon>
        <taxon>Dikarya</taxon>
        <taxon>Ascomycota</taxon>
        <taxon>Pezizomycotina</taxon>
        <taxon>Sordariomycetes</taxon>
        <taxon>Hypocreomycetidae</taxon>
        <taxon>Microascales</taxon>
        <taxon>Microascaceae</taxon>
        <taxon>Cephalotrichum</taxon>
    </lineage>
</organism>
<feature type="domain" description="Glucose-methanol-choline oxidoreductase N-terminal" evidence="8">
    <location>
        <begin position="83"/>
        <end position="106"/>
    </location>
</feature>
<evidence type="ECO:0000256" key="1">
    <source>
        <dbReference type="ARBA" id="ARBA00001974"/>
    </source>
</evidence>